<dbReference type="PROSITE" id="PS01334">
    <property type="entry name" value="PYRASE_CYS"/>
    <property type="match status" value="1"/>
</dbReference>
<evidence type="ECO:0000313" key="8">
    <source>
        <dbReference type="Proteomes" id="UP001500368"/>
    </source>
</evidence>
<dbReference type="InterPro" id="IPR016125">
    <property type="entry name" value="Peptidase_C15-like"/>
</dbReference>
<evidence type="ECO:0000256" key="2">
    <source>
        <dbReference type="ARBA" id="ARBA00022490"/>
    </source>
</evidence>
<feature type="active site" evidence="6">
    <location>
        <position position="157"/>
    </location>
</feature>
<evidence type="ECO:0000256" key="1">
    <source>
        <dbReference type="ARBA" id="ARBA00006641"/>
    </source>
</evidence>
<keyword evidence="4" id="KW-0378">Hydrolase</keyword>
<dbReference type="EMBL" id="BAABLW010000002">
    <property type="protein sequence ID" value="GAA4913690.1"/>
    <property type="molecule type" value="Genomic_DNA"/>
</dbReference>
<accession>A0ABP9FRW3</accession>
<keyword evidence="5" id="KW-0788">Thiol protease</keyword>
<dbReference type="InterPro" id="IPR036440">
    <property type="entry name" value="Peptidase_C15-like_sf"/>
</dbReference>
<dbReference type="EC" id="3.4.19.3" evidence="6"/>
<organism evidence="7 8">
    <name type="scientific">Nesterenkonia rhizosphaerae</name>
    <dbReference type="NCBI Taxonomy" id="1348272"/>
    <lineage>
        <taxon>Bacteria</taxon>
        <taxon>Bacillati</taxon>
        <taxon>Actinomycetota</taxon>
        <taxon>Actinomycetes</taxon>
        <taxon>Micrococcales</taxon>
        <taxon>Micrococcaceae</taxon>
        <taxon>Nesterenkonia</taxon>
    </lineage>
</organism>
<dbReference type="Pfam" id="PF01470">
    <property type="entry name" value="Peptidase_C15"/>
    <property type="match status" value="1"/>
</dbReference>
<dbReference type="PIRSF" id="PIRSF015592">
    <property type="entry name" value="Prld-crbxl_pptds"/>
    <property type="match status" value="1"/>
</dbReference>
<evidence type="ECO:0000256" key="6">
    <source>
        <dbReference type="PROSITE-ProRule" id="PRU10077"/>
    </source>
</evidence>
<evidence type="ECO:0000256" key="4">
    <source>
        <dbReference type="ARBA" id="ARBA00022801"/>
    </source>
</evidence>
<sequence>MTTETRRVLLTGFEPFGGLDYNPSWDVAQEVARRARLQELTTQQELSGVVVSTACLPVEFDRAGEVLKAAITDQQPDMVISLGLAAGTDALRLERVGLNLRDARIPDNAGNQPDDAPVVPGADTALFSTLRLKAAQRRIAEAGFPVQLSTSAGTYVCNDVLYTLLHHLIATEQQIPAGFLHVPDLHAHSAPLTVSEAATAVDLLMAESFVTAEDEARPAGSLH</sequence>
<dbReference type="CDD" id="cd00501">
    <property type="entry name" value="Peptidase_C15"/>
    <property type="match status" value="1"/>
</dbReference>
<dbReference type="Gene3D" id="3.40.630.20">
    <property type="entry name" value="Peptidase C15, pyroglutamyl peptidase I-like"/>
    <property type="match status" value="1"/>
</dbReference>
<dbReference type="PRINTS" id="PR00706">
    <property type="entry name" value="PYROGLUPTASE"/>
</dbReference>
<reference evidence="8" key="1">
    <citation type="journal article" date="2019" name="Int. J. Syst. Evol. Microbiol.">
        <title>The Global Catalogue of Microorganisms (GCM) 10K type strain sequencing project: providing services to taxonomists for standard genome sequencing and annotation.</title>
        <authorList>
            <consortium name="The Broad Institute Genomics Platform"/>
            <consortium name="The Broad Institute Genome Sequencing Center for Infectious Disease"/>
            <person name="Wu L."/>
            <person name="Ma J."/>
        </authorList>
    </citation>
    <scope>NUCLEOTIDE SEQUENCE [LARGE SCALE GENOMIC DNA]</scope>
    <source>
        <strain evidence="8">JCM 19129</strain>
    </source>
</reference>
<dbReference type="PANTHER" id="PTHR23402">
    <property type="entry name" value="PROTEASE FAMILY C15 PYROGLUTAMYL-PEPTIDASE I-RELATED"/>
    <property type="match status" value="1"/>
</dbReference>
<dbReference type="SUPFAM" id="SSF53182">
    <property type="entry name" value="Pyrrolidone carboxyl peptidase (pyroglutamate aminopeptidase)"/>
    <property type="match status" value="1"/>
</dbReference>
<keyword evidence="8" id="KW-1185">Reference proteome</keyword>
<name>A0ABP9FRW3_9MICC</name>
<comment type="similarity">
    <text evidence="1">Belongs to the peptidase C15 family.</text>
</comment>
<dbReference type="InterPro" id="IPR000816">
    <property type="entry name" value="Peptidase_C15"/>
</dbReference>
<proteinExistence type="inferred from homology"/>
<evidence type="ECO:0000256" key="5">
    <source>
        <dbReference type="ARBA" id="ARBA00022807"/>
    </source>
</evidence>
<gene>
    <name evidence="7" type="ORF">GCM10025790_05640</name>
</gene>
<comment type="catalytic activity">
    <reaction evidence="6">
        <text>Release of an N-terminal pyroglutamyl group from a polypeptide, the second amino acid generally not being Pro.</text>
        <dbReference type="EC" id="3.4.19.3"/>
    </reaction>
</comment>
<protein>
    <recommendedName>
        <fullName evidence="6">Pyroglutamyl-peptidase I</fullName>
        <ecNumber evidence="6">3.4.19.3</ecNumber>
    </recommendedName>
</protein>
<dbReference type="RefSeq" id="WP_345476569.1">
    <property type="nucleotide sequence ID" value="NZ_BAABLW010000002.1"/>
</dbReference>
<evidence type="ECO:0000256" key="3">
    <source>
        <dbReference type="ARBA" id="ARBA00022670"/>
    </source>
</evidence>
<dbReference type="InterPro" id="IPR033694">
    <property type="entry name" value="PGPEP1_Cys_AS"/>
</dbReference>
<keyword evidence="2" id="KW-0963">Cytoplasm</keyword>
<evidence type="ECO:0000313" key="7">
    <source>
        <dbReference type="EMBL" id="GAA4913690.1"/>
    </source>
</evidence>
<dbReference type="PANTHER" id="PTHR23402:SF1">
    <property type="entry name" value="PYROGLUTAMYL-PEPTIDASE I"/>
    <property type="match status" value="1"/>
</dbReference>
<keyword evidence="3" id="KW-0645">Protease</keyword>
<dbReference type="Proteomes" id="UP001500368">
    <property type="component" value="Unassembled WGS sequence"/>
</dbReference>
<comment type="caution">
    <text evidence="7">The sequence shown here is derived from an EMBL/GenBank/DDBJ whole genome shotgun (WGS) entry which is preliminary data.</text>
</comment>